<sequence length="167" mass="18341">MKWTFGYSVQRALQAEVDAKKLRQNVVDAFVSDFAKFKVERCRGGTSADGKYSHVLMAVCGGLSVRGEDVALSKVLAYTQATSGIWAGSTLSMTGFTSGGSPTCSDVSFEAMFYDTYWGTDEEDCVPLLTNWYTNGCPTDSSFLRMDDEWDIMGAPPEAMSWPEIDD</sequence>
<name>A0A835XVT1_9CHLO</name>
<accession>A0A835XVT1</accession>
<evidence type="ECO:0000313" key="2">
    <source>
        <dbReference type="Proteomes" id="UP000612055"/>
    </source>
</evidence>
<proteinExistence type="predicted"/>
<dbReference type="EMBL" id="JAEHOE010000061">
    <property type="protein sequence ID" value="KAG2490522.1"/>
    <property type="molecule type" value="Genomic_DNA"/>
</dbReference>
<dbReference type="Proteomes" id="UP000612055">
    <property type="component" value="Unassembled WGS sequence"/>
</dbReference>
<reference evidence="1" key="1">
    <citation type="journal article" date="2020" name="bioRxiv">
        <title>Comparative genomics of Chlamydomonas.</title>
        <authorList>
            <person name="Craig R.J."/>
            <person name="Hasan A.R."/>
            <person name="Ness R.W."/>
            <person name="Keightley P.D."/>
        </authorList>
    </citation>
    <scope>NUCLEOTIDE SEQUENCE</scope>
    <source>
        <strain evidence="1">CCAP 11/70</strain>
    </source>
</reference>
<organism evidence="1 2">
    <name type="scientific">Edaphochlamys debaryana</name>
    <dbReference type="NCBI Taxonomy" id="47281"/>
    <lineage>
        <taxon>Eukaryota</taxon>
        <taxon>Viridiplantae</taxon>
        <taxon>Chlorophyta</taxon>
        <taxon>core chlorophytes</taxon>
        <taxon>Chlorophyceae</taxon>
        <taxon>CS clade</taxon>
        <taxon>Chlamydomonadales</taxon>
        <taxon>Chlamydomonadales incertae sedis</taxon>
        <taxon>Edaphochlamys</taxon>
    </lineage>
</organism>
<comment type="caution">
    <text evidence="1">The sequence shown here is derived from an EMBL/GenBank/DDBJ whole genome shotgun (WGS) entry which is preliminary data.</text>
</comment>
<gene>
    <name evidence="1" type="ORF">HYH03_011143</name>
</gene>
<dbReference type="AlphaFoldDB" id="A0A835XVT1"/>
<protein>
    <submittedName>
        <fullName evidence="1">Uncharacterized protein</fullName>
    </submittedName>
</protein>
<evidence type="ECO:0000313" key="1">
    <source>
        <dbReference type="EMBL" id="KAG2490522.1"/>
    </source>
</evidence>
<keyword evidence="2" id="KW-1185">Reference proteome</keyword>